<evidence type="ECO:0000256" key="1">
    <source>
        <dbReference type="ARBA" id="ARBA00006640"/>
    </source>
</evidence>
<dbReference type="Gene3D" id="1.20.5.1150">
    <property type="entry name" value="Ribosomal protein S8"/>
    <property type="match status" value="1"/>
</dbReference>
<dbReference type="GO" id="GO:0003735">
    <property type="term" value="F:structural constituent of ribosome"/>
    <property type="evidence" value="ECO:0007669"/>
    <property type="project" value="InterPro"/>
</dbReference>
<sequence length="66" mass="7749">MASTTVEVKVRRGESVEKAIRRLKKKLDKEGVMKSMRAHRHFEKPSDKRRRKAARARSRAMRTARS</sequence>
<proteinExistence type="inferred from homology"/>
<dbReference type="PANTHER" id="PTHR21109">
    <property type="entry name" value="MITOCHONDRIAL 28S RIBOSOMAL PROTEIN S21"/>
    <property type="match status" value="1"/>
</dbReference>
<evidence type="ECO:0000313" key="9">
    <source>
        <dbReference type="Proteomes" id="UP000035268"/>
    </source>
</evidence>
<protein>
    <recommendedName>
        <fullName evidence="4 5">Small ribosomal subunit protein bS21</fullName>
    </recommendedName>
</protein>
<dbReference type="RefSeq" id="WP_052881660.1">
    <property type="nucleotide sequence ID" value="NZ_CP010904.1"/>
</dbReference>
<feature type="region of interest" description="Disordered" evidence="7">
    <location>
        <begin position="33"/>
        <end position="66"/>
    </location>
</feature>
<dbReference type="InterPro" id="IPR001911">
    <property type="entry name" value="Ribosomal_bS21"/>
</dbReference>
<reference evidence="9" key="1">
    <citation type="submission" date="2015-02" db="EMBL/GenBank/DDBJ databases">
        <title>Description and complete genome sequence of the first cultured representative of the subdivision 5 of the Verrucomicrobia phylum.</title>
        <authorList>
            <person name="Spring S."/>
            <person name="Bunk B."/>
            <person name="Sproer C."/>
            <person name="Klenk H.-P."/>
        </authorList>
    </citation>
    <scope>NUCLEOTIDE SEQUENCE [LARGE SCALE GENOMIC DNA]</scope>
    <source>
        <strain evidence="9">L21-Fru-AB</strain>
    </source>
</reference>
<keyword evidence="2 5" id="KW-0689">Ribosomal protein</keyword>
<evidence type="ECO:0000256" key="4">
    <source>
        <dbReference type="ARBA" id="ARBA00035135"/>
    </source>
</evidence>
<dbReference type="OrthoDB" id="9811907at2"/>
<evidence type="ECO:0000256" key="7">
    <source>
        <dbReference type="SAM" id="MobiDB-lite"/>
    </source>
</evidence>
<dbReference type="PANTHER" id="PTHR21109:SF0">
    <property type="entry name" value="SMALL RIBOSOMAL SUBUNIT PROTEIN BS21M"/>
    <property type="match status" value="1"/>
</dbReference>
<keyword evidence="9" id="KW-1185">Reference proteome</keyword>
<reference evidence="8 9" key="2">
    <citation type="journal article" date="2016" name="ISME J.">
        <title>Characterization of the first cultured representative of Verrucomicrobia subdivision 5 indicates the proposal of a novel phylum.</title>
        <authorList>
            <person name="Spring S."/>
            <person name="Bunk B."/>
            <person name="Sproer C."/>
            <person name="Schumann P."/>
            <person name="Rohde M."/>
            <person name="Tindall B.J."/>
            <person name="Klenk H.P."/>
        </authorList>
    </citation>
    <scope>NUCLEOTIDE SEQUENCE [LARGE SCALE GENOMIC DNA]</scope>
    <source>
        <strain evidence="8 9">L21-Fru-AB</strain>
    </source>
</reference>
<dbReference type="PROSITE" id="PS01181">
    <property type="entry name" value="RIBOSOMAL_S21"/>
    <property type="match status" value="1"/>
</dbReference>
<evidence type="ECO:0000256" key="3">
    <source>
        <dbReference type="ARBA" id="ARBA00023274"/>
    </source>
</evidence>
<dbReference type="InterPro" id="IPR038380">
    <property type="entry name" value="Ribosomal_bS21_sf"/>
</dbReference>
<evidence type="ECO:0000313" key="8">
    <source>
        <dbReference type="EMBL" id="AKJ64308.1"/>
    </source>
</evidence>
<feature type="compositionally biased region" description="Basic residues" evidence="7">
    <location>
        <begin position="36"/>
        <end position="66"/>
    </location>
</feature>
<dbReference type="GO" id="GO:0005840">
    <property type="term" value="C:ribosome"/>
    <property type="evidence" value="ECO:0007669"/>
    <property type="project" value="UniProtKB-KW"/>
</dbReference>
<evidence type="ECO:0000256" key="6">
    <source>
        <dbReference type="RuleBase" id="RU000667"/>
    </source>
</evidence>
<comment type="similarity">
    <text evidence="1 5 6">Belongs to the bacterial ribosomal protein bS21 family.</text>
</comment>
<accession>A0A0G3EDE9</accession>
<dbReference type="EMBL" id="CP010904">
    <property type="protein sequence ID" value="AKJ64308.1"/>
    <property type="molecule type" value="Genomic_DNA"/>
</dbReference>
<dbReference type="AlphaFoldDB" id="A0A0G3EDE9"/>
<dbReference type="KEGG" id="vbl:L21SP4_01053"/>
<evidence type="ECO:0000256" key="2">
    <source>
        <dbReference type="ARBA" id="ARBA00022980"/>
    </source>
</evidence>
<dbReference type="HAMAP" id="MF_00358">
    <property type="entry name" value="Ribosomal_bS21"/>
    <property type="match status" value="1"/>
</dbReference>
<dbReference type="PRINTS" id="PR00976">
    <property type="entry name" value="RIBOSOMALS21"/>
</dbReference>
<dbReference type="GO" id="GO:1990904">
    <property type="term" value="C:ribonucleoprotein complex"/>
    <property type="evidence" value="ECO:0007669"/>
    <property type="project" value="UniProtKB-KW"/>
</dbReference>
<dbReference type="InterPro" id="IPR018278">
    <property type="entry name" value="Ribosomal_bS21_CS"/>
</dbReference>
<gene>
    <name evidence="8" type="primary">rpsU1</name>
    <name evidence="5" type="synonym">rpsU</name>
    <name evidence="8" type="ORF">L21SP4_01053</name>
</gene>
<evidence type="ECO:0000256" key="5">
    <source>
        <dbReference type="HAMAP-Rule" id="MF_00358"/>
    </source>
</evidence>
<keyword evidence="3 5" id="KW-0687">Ribonucleoprotein</keyword>
<dbReference type="NCBIfam" id="TIGR00030">
    <property type="entry name" value="S21p"/>
    <property type="match status" value="1"/>
</dbReference>
<name>A0A0G3EDE9_9BACT</name>
<dbReference type="STRING" id="1307763.L21SP4_01053"/>
<dbReference type="GO" id="GO:0006412">
    <property type="term" value="P:translation"/>
    <property type="evidence" value="ECO:0007669"/>
    <property type="project" value="UniProtKB-UniRule"/>
</dbReference>
<dbReference type="Proteomes" id="UP000035268">
    <property type="component" value="Chromosome"/>
</dbReference>
<organism evidence="8 9">
    <name type="scientific">Kiritimatiella glycovorans</name>
    <dbReference type="NCBI Taxonomy" id="1307763"/>
    <lineage>
        <taxon>Bacteria</taxon>
        <taxon>Pseudomonadati</taxon>
        <taxon>Kiritimatiellota</taxon>
        <taxon>Kiritimatiellia</taxon>
        <taxon>Kiritimatiellales</taxon>
        <taxon>Kiritimatiellaceae</taxon>
        <taxon>Kiritimatiella</taxon>
    </lineage>
</organism>
<dbReference type="Pfam" id="PF01165">
    <property type="entry name" value="Ribosomal_S21"/>
    <property type="match status" value="1"/>
</dbReference>